<keyword evidence="3" id="KW-0378">Hydrolase</keyword>
<evidence type="ECO:0000256" key="4">
    <source>
        <dbReference type="ARBA" id="ARBA00022825"/>
    </source>
</evidence>
<proteinExistence type="predicted"/>
<accession>A0A0G4I1K1</accession>
<evidence type="ECO:0000256" key="2">
    <source>
        <dbReference type="ARBA" id="ARBA00022729"/>
    </source>
</evidence>
<evidence type="ECO:0008006" key="7">
    <source>
        <dbReference type="Google" id="ProtNLM"/>
    </source>
</evidence>
<dbReference type="Pfam" id="PF13365">
    <property type="entry name" value="Trypsin_2"/>
    <property type="match status" value="1"/>
</dbReference>
<dbReference type="GO" id="GO:0006508">
    <property type="term" value="P:proteolysis"/>
    <property type="evidence" value="ECO:0007669"/>
    <property type="project" value="UniProtKB-KW"/>
</dbReference>
<evidence type="ECO:0000313" key="6">
    <source>
        <dbReference type="EMBL" id="CEM50768.1"/>
    </source>
</evidence>
<name>A0A0G4I1K1_9ALVE</name>
<dbReference type="InterPro" id="IPR050966">
    <property type="entry name" value="Glutamyl_endopeptidase"/>
</dbReference>
<keyword evidence="1" id="KW-0645">Protease</keyword>
<evidence type="ECO:0000256" key="5">
    <source>
        <dbReference type="SAM" id="MobiDB-lite"/>
    </source>
</evidence>
<evidence type="ECO:0000256" key="1">
    <source>
        <dbReference type="ARBA" id="ARBA00022670"/>
    </source>
</evidence>
<keyword evidence="2" id="KW-0732">Signal</keyword>
<dbReference type="PROSITE" id="PS00673">
    <property type="entry name" value="V8_SER"/>
    <property type="match status" value="1"/>
</dbReference>
<dbReference type="SUPFAM" id="SSF50494">
    <property type="entry name" value="Trypsin-like serine proteases"/>
    <property type="match status" value="1"/>
</dbReference>
<dbReference type="PhylomeDB" id="A0A0G4I1K1"/>
<evidence type="ECO:0000256" key="3">
    <source>
        <dbReference type="ARBA" id="ARBA00022801"/>
    </source>
</evidence>
<dbReference type="PANTHER" id="PTHR15462:SF8">
    <property type="entry name" value="SERINE PROTEASE"/>
    <property type="match status" value="1"/>
</dbReference>
<dbReference type="VEuPathDB" id="CryptoDB:Cvel_10179"/>
<dbReference type="InterPro" id="IPR000126">
    <property type="entry name" value="V8_ser_AS"/>
</dbReference>
<dbReference type="AlphaFoldDB" id="A0A0G4I1K1"/>
<dbReference type="PANTHER" id="PTHR15462">
    <property type="entry name" value="SERINE PROTEASE"/>
    <property type="match status" value="1"/>
</dbReference>
<gene>
    <name evidence="6" type="ORF">Cvel_10179</name>
</gene>
<dbReference type="InterPro" id="IPR009003">
    <property type="entry name" value="Peptidase_S1_PA"/>
</dbReference>
<keyword evidence="4" id="KW-0720">Serine protease</keyword>
<reference evidence="6" key="1">
    <citation type="submission" date="2014-11" db="EMBL/GenBank/DDBJ databases">
        <authorList>
            <person name="Otto D Thomas"/>
            <person name="Naeem Raeece"/>
        </authorList>
    </citation>
    <scope>NUCLEOTIDE SEQUENCE</scope>
</reference>
<protein>
    <recommendedName>
        <fullName evidence="7">Serine protease</fullName>
    </recommendedName>
</protein>
<dbReference type="InterPro" id="IPR043504">
    <property type="entry name" value="Peptidase_S1_PA_chymotrypsin"/>
</dbReference>
<organism evidence="6">
    <name type="scientific">Chromera velia CCMP2878</name>
    <dbReference type="NCBI Taxonomy" id="1169474"/>
    <lineage>
        <taxon>Eukaryota</taxon>
        <taxon>Sar</taxon>
        <taxon>Alveolata</taxon>
        <taxon>Colpodellida</taxon>
        <taxon>Chromeraceae</taxon>
        <taxon>Chromera</taxon>
    </lineage>
</organism>
<sequence>MVWDEDNRRNPSQVTPSLQATLAMVRRDKARVSPEFLILDSNTMGERRTYCDSVKFQSEPAPATCTAVLVAEDIIATAGHCATGNKIDDYFYIFGFNTAEAGNGTLLHIPYKNVYEGKEEVASEYRNSATQDNRRSDWSLIKLWRPVTDRQPVVTRKEGKLASQHVYVIGHPNGLPAKTTRRRDGLDSTSMMLNNEPNAFFEARLDTFGGNSGSPVFDAETKELEGLLVRGDSDWVTDFPNQCVRESRCPDDQGVRGLDRGVIDCDGEGVVRATEFAGVLDREHKRRHSTQDTVTFEAAAVGGSSQFPIEVPDYDGTDEARVRISFPSWHTLPEAASHLAAATGEGEGGSAPSSPPPASIVTVHIDVESRHEWSKCEMAATLRGPTGNSLELGTLCNTPFTVDGDSLFFNRPSSSSSAQAEEASEAEKDASTGAFVLEIKDTVAADSGEVLDATISFVVSSPSSSSSASSSLTRVETLRLVTPVAGVVQADSPGVGLSRLLQFSPSGAEGEAEAEGVASSSSSTRIVTDWDLQLHISAPTPPSSSIPPAEMGVELHSPGNEGGRRYRFRVTDAEVQDDGSIRIGLGGAKNERHRLFFYGVPASGVWSVTLFNESEAPVVAVREASLTVLTGVMPSAPAPADAE</sequence>
<dbReference type="Gene3D" id="2.40.10.10">
    <property type="entry name" value="Trypsin-like serine proteases"/>
    <property type="match status" value="2"/>
</dbReference>
<dbReference type="GO" id="GO:0008236">
    <property type="term" value="F:serine-type peptidase activity"/>
    <property type="evidence" value="ECO:0007669"/>
    <property type="project" value="UniProtKB-KW"/>
</dbReference>
<dbReference type="EMBL" id="CDMZ01004750">
    <property type="protein sequence ID" value="CEM50768.1"/>
    <property type="molecule type" value="Genomic_DNA"/>
</dbReference>
<feature type="region of interest" description="Disordered" evidence="5">
    <location>
        <begin position="411"/>
        <end position="430"/>
    </location>
</feature>